<accession>A0A6J7WIF4</accession>
<sequence length="58" mass="5852">MKDFILARGKEASTWRGLVALLTAVGVTISPDQGEAIVALGLAVIGAIGVFTADKPAA</sequence>
<evidence type="ECO:0000313" key="2">
    <source>
        <dbReference type="EMBL" id="CAB5212610.1"/>
    </source>
</evidence>
<feature type="transmembrane region" description="Helical" evidence="1">
    <location>
        <begin position="36"/>
        <end position="53"/>
    </location>
</feature>
<keyword evidence="1" id="KW-1133">Transmembrane helix</keyword>
<keyword evidence="1" id="KW-0812">Transmembrane</keyword>
<evidence type="ECO:0000256" key="1">
    <source>
        <dbReference type="SAM" id="Phobius"/>
    </source>
</evidence>
<gene>
    <name evidence="2" type="ORF">UFOVP194_34</name>
</gene>
<dbReference type="EMBL" id="LR798238">
    <property type="protein sequence ID" value="CAB5212610.1"/>
    <property type="molecule type" value="Genomic_DNA"/>
</dbReference>
<organism evidence="2">
    <name type="scientific">uncultured Caudovirales phage</name>
    <dbReference type="NCBI Taxonomy" id="2100421"/>
    <lineage>
        <taxon>Viruses</taxon>
        <taxon>Duplodnaviria</taxon>
        <taxon>Heunggongvirae</taxon>
        <taxon>Uroviricota</taxon>
        <taxon>Caudoviricetes</taxon>
        <taxon>Peduoviridae</taxon>
        <taxon>Maltschvirus</taxon>
        <taxon>Maltschvirus maltsch</taxon>
    </lineage>
</organism>
<protein>
    <submittedName>
        <fullName evidence="2">Uncharacterized protein</fullName>
    </submittedName>
</protein>
<keyword evidence="1" id="KW-0472">Membrane</keyword>
<name>A0A6J7WIF4_9CAUD</name>
<reference evidence="2" key="1">
    <citation type="submission" date="2020-05" db="EMBL/GenBank/DDBJ databases">
        <authorList>
            <person name="Chiriac C."/>
            <person name="Salcher M."/>
            <person name="Ghai R."/>
            <person name="Kavagutti S V."/>
        </authorList>
    </citation>
    <scope>NUCLEOTIDE SEQUENCE</scope>
</reference>
<proteinExistence type="predicted"/>
<feature type="transmembrane region" description="Helical" evidence="1">
    <location>
        <begin position="12"/>
        <end position="30"/>
    </location>
</feature>